<accession>A0A8K0K2J8</accession>
<sequence>MCPSCEQYNGFSADGDYNKPIPAQYDECLNKPVLPRKRYLLKNNSNGLCWTCNRNQELKMYQLASFSPRNPAKFDEEVESFKYVCLNECRVYCIVQYSLQEDFLRKLSLFIFLIAIT</sequence>
<feature type="domain" description="Ima1 N-terminal" evidence="7">
    <location>
        <begin position="2"/>
        <end position="81"/>
    </location>
</feature>
<keyword evidence="9" id="KW-1185">Reference proteome</keyword>
<dbReference type="AlphaFoldDB" id="A0A8K0K2J8"/>
<name>A0A8K0K2J8_LADFU</name>
<keyword evidence="6" id="KW-0539">Nucleus</keyword>
<evidence type="ECO:0000256" key="5">
    <source>
        <dbReference type="ARBA" id="ARBA00023136"/>
    </source>
</evidence>
<gene>
    <name evidence="8" type="ORF">J437_LFUL002854</name>
</gene>
<comment type="similarity">
    <text evidence="2">Belongs to the TMEM201 family.</text>
</comment>
<keyword evidence="3" id="KW-0812">Transmembrane</keyword>
<dbReference type="Proteomes" id="UP000792457">
    <property type="component" value="Unassembled WGS sequence"/>
</dbReference>
<dbReference type="PANTHER" id="PTHR28646">
    <property type="entry name" value="TRANSMEMBRANE PROTEIN 201"/>
    <property type="match status" value="1"/>
</dbReference>
<dbReference type="GO" id="GO:0005637">
    <property type="term" value="C:nuclear inner membrane"/>
    <property type="evidence" value="ECO:0007669"/>
    <property type="project" value="UniProtKB-SubCell"/>
</dbReference>
<dbReference type="PANTHER" id="PTHR28646:SF1">
    <property type="entry name" value="TRANSMEMBRANE PROTEIN 201"/>
    <property type="match status" value="1"/>
</dbReference>
<comment type="caution">
    <text evidence="8">The sequence shown here is derived from an EMBL/GenBank/DDBJ whole genome shotgun (WGS) entry which is preliminary data.</text>
</comment>
<evidence type="ECO:0000256" key="2">
    <source>
        <dbReference type="ARBA" id="ARBA00007600"/>
    </source>
</evidence>
<keyword evidence="5" id="KW-0472">Membrane</keyword>
<keyword evidence="4" id="KW-1133">Transmembrane helix</keyword>
<reference evidence="8" key="1">
    <citation type="submission" date="2013-04" db="EMBL/GenBank/DDBJ databases">
        <authorList>
            <person name="Qu J."/>
            <person name="Murali S.C."/>
            <person name="Bandaranaike D."/>
            <person name="Bellair M."/>
            <person name="Blankenburg K."/>
            <person name="Chao H."/>
            <person name="Dinh H."/>
            <person name="Doddapaneni H."/>
            <person name="Downs B."/>
            <person name="Dugan-Rocha S."/>
            <person name="Elkadiri S."/>
            <person name="Gnanaolivu R.D."/>
            <person name="Hernandez B."/>
            <person name="Javaid M."/>
            <person name="Jayaseelan J.C."/>
            <person name="Lee S."/>
            <person name="Li M."/>
            <person name="Ming W."/>
            <person name="Munidasa M."/>
            <person name="Muniz J."/>
            <person name="Nguyen L."/>
            <person name="Ongeri F."/>
            <person name="Osuji N."/>
            <person name="Pu L.-L."/>
            <person name="Puazo M."/>
            <person name="Qu C."/>
            <person name="Quiroz J."/>
            <person name="Raj R."/>
            <person name="Weissenberger G."/>
            <person name="Xin Y."/>
            <person name="Zou X."/>
            <person name="Han Y."/>
            <person name="Richards S."/>
            <person name="Worley K."/>
            <person name="Muzny D."/>
            <person name="Gibbs R."/>
        </authorList>
    </citation>
    <scope>NUCLEOTIDE SEQUENCE</scope>
    <source>
        <strain evidence="8">Sampled in the wild</strain>
    </source>
</reference>
<evidence type="ECO:0000313" key="9">
    <source>
        <dbReference type="Proteomes" id="UP000792457"/>
    </source>
</evidence>
<dbReference type="GO" id="GO:0051015">
    <property type="term" value="F:actin filament binding"/>
    <property type="evidence" value="ECO:0007669"/>
    <property type="project" value="TreeGrafter"/>
</dbReference>
<dbReference type="GO" id="GO:0030473">
    <property type="term" value="P:nuclear migration along microtubule"/>
    <property type="evidence" value="ECO:0007669"/>
    <property type="project" value="TreeGrafter"/>
</dbReference>
<dbReference type="GO" id="GO:0005521">
    <property type="term" value="F:lamin binding"/>
    <property type="evidence" value="ECO:0007669"/>
    <property type="project" value="TreeGrafter"/>
</dbReference>
<evidence type="ECO:0000259" key="7">
    <source>
        <dbReference type="Pfam" id="PF09779"/>
    </source>
</evidence>
<dbReference type="EMBL" id="KZ308297">
    <property type="protein sequence ID" value="KAG8226808.1"/>
    <property type="molecule type" value="Genomic_DNA"/>
</dbReference>
<evidence type="ECO:0000313" key="8">
    <source>
        <dbReference type="EMBL" id="KAG8226808.1"/>
    </source>
</evidence>
<dbReference type="InterPro" id="IPR018617">
    <property type="entry name" value="Ima1_N"/>
</dbReference>
<dbReference type="OrthoDB" id="5966927at2759"/>
<evidence type="ECO:0000256" key="4">
    <source>
        <dbReference type="ARBA" id="ARBA00022989"/>
    </source>
</evidence>
<organism evidence="8 9">
    <name type="scientific">Ladona fulva</name>
    <name type="common">Scarce chaser dragonfly</name>
    <name type="synonym">Libellula fulva</name>
    <dbReference type="NCBI Taxonomy" id="123851"/>
    <lineage>
        <taxon>Eukaryota</taxon>
        <taxon>Metazoa</taxon>
        <taxon>Ecdysozoa</taxon>
        <taxon>Arthropoda</taxon>
        <taxon>Hexapoda</taxon>
        <taxon>Insecta</taxon>
        <taxon>Pterygota</taxon>
        <taxon>Palaeoptera</taxon>
        <taxon>Odonata</taxon>
        <taxon>Epiprocta</taxon>
        <taxon>Anisoptera</taxon>
        <taxon>Libelluloidea</taxon>
        <taxon>Libellulidae</taxon>
        <taxon>Ladona</taxon>
    </lineage>
</organism>
<proteinExistence type="inferred from homology"/>
<evidence type="ECO:0000256" key="6">
    <source>
        <dbReference type="ARBA" id="ARBA00023242"/>
    </source>
</evidence>
<protein>
    <recommendedName>
        <fullName evidence="7">Ima1 N-terminal domain-containing protein</fullName>
    </recommendedName>
</protein>
<evidence type="ECO:0000256" key="3">
    <source>
        <dbReference type="ARBA" id="ARBA00022692"/>
    </source>
</evidence>
<dbReference type="InterPro" id="IPR040041">
    <property type="entry name" value="TMEM201"/>
</dbReference>
<dbReference type="Pfam" id="PF09779">
    <property type="entry name" value="Ima1_N"/>
    <property type="match status" value="1"/>
</dbReference>
<evidence type="ECO:0000256" key="1">
    <source>
        <dbReference type="ARBA" id="ARBA00004473"/>
    </source>
</evidence>
<reference evidence="8" key="2">
    <citation type="submission" date="2017-10" db="EMBL/GenBank/DDBJ databases">
        <title>Ladona fulva Genome sequencing and assembly.</title>
        <authorList>
            <person name="Murali S."/>
            <person name="Richards S."/>
            <person name="Bandaranaike D."/>
            <person name="Bellair M."/>
            <person name="Blankenburg K."/>
            <person name="Chao H."/>
            <person name="Dinh H."/>
            <person name="Doddapaneni H."/>
            <person name="Dugan-Rocha S."/>
            <person name="Elkadiri S."/>
            <person name="Gnanaolivu R."/>
            <person name="Hernandez B."/>
            <person name="Skinner E."/>
            <person name="Javaid M."/>
            <person name="Lee S."/>
            <person name="Li M."/>
            <person name="Ming W."/>
            <person name="Munidasa M."/>
            <person name="Muniz J."/>
            <person name="Nguyen L."/>
            <person name="Hughes D."/>
            <person name="Osuji N."/>
            <person name="Pu L.-L."/>
            <person name="Puazo M."/>
            <person name="Qu C."/>
            <person name="Quiroz J."/>
            <person name="Raj R."/>
            <person name="Weissenberger G."/>
            <person name="Xin Y."/>
            <person name="Zou X."/>
            <person name="Han Y."/>
            <person name="Worley K."/>
            <person name="Muzny D."/>
            <person name="Gibbs R."/>
        </authorList>
    </citation>
    <scope>NUCLEOTIDE SEQUENCE</scope>
    <source>
        <strain evidence="8">Sampled in the wild</strain>
    </source>
</reference>
<comment type="subcellular location">
    <subcellularLocation>
        <location evidence="1">Nucleus inner membrane</location>
        <topology evidence="1">Multi-pass membrane protein</topology>
    </subcellularLocation>
</comment>